<dbReference type="AlphaFoldDB" id="A0A939HFK7"/>
<evidence type="ECO:0000256" key="7">
    <source>
        <dbReference type="ARBA" id="ARBA00051712"/>
    </source>
</evidence>
<comment type="caution">
    <text evidence="8">Lacks conserved residue(s) required for the propagation of feature annotation.</text>
</comment>
<evidence type="ECO:0000313" key="11">
    <source>
        <dbReference type="EMBL" id="MBO1267438.1"/>
    </source>
</evidence>
<reference evidence="11" key="1">
    <citation type="submission" date="2021-03" db="EMBL/GenBank/DDBJ databases">
        <title>A new species, PO-11, isolated from a karst cave deposit.</title>
        <authorList>
            <person name="Zhaoxiaoyong W."/>
        </authorList>
    </citation>
    <scope>NUCLEOTIDE SEQUENCE</scope>
    <source>
        <strain evidence="11">PO-11</strain>
    </source>
</reference>
<comment type="caution">
    <text evidence="11">The sequence shown here is derived from an EMBL/GenBank/DDBJ whole genome shotgun (WGS) entry which is preliminary data.</text>
</comment>
<evidence type="ECO:0000256" key="6">
    <source>
        <dbReference type="ARBA" id="ARBA00023235"/>
    </source>
</evidence>
<protein>
    <recommendedName>
        <fullName evidence="3 8">Diaminopimelate epimerase</fullName>
        <shortName evidence="8">DAP epimerase</shortName>
        <ecNumber evidence="3 8">5.1.1.7</ecNumber>
    </recommendedName>
    <alternativeName>
        <fullName evidence="8">PLP-independent amino acid racemase</fullName>
    </alternativeName>
</protein>
<evidence type="ECO:0000256" key="5">
    <source>
        <dbReference type="ARBA" id="ARBA00023154"/>
    </source>
</evidence>
<evidence type="ECO:0000256" key="8">
    <source>
        <dbReference type="HAMAP-Rule" id="MF_00197"/>
    </source>
</evidence>
<evidence type="ECO:0000256" key="9">
    <source>
        <dbReference type="PROSITE-ProRule" id="PRU10125"/>
    </source>
</evidence>
<dbReference type="GO" id="GO:0005829">
    <property type="term" value="C:cytosol"/>
    <property type="evidence" value="ECO:0007669"/>
    <property type="project" value="TreeGrafter"/>
</dbReference>
<name>A0A939HFK7_9MICC</name>
<keyword evidence="6 8" id="KW-0413">Isomerase</keyword>
<dbReference type="PROSITE" id="PS01326">
    <property type="entry name" value="DAP_EPIMERASE"/>
    <property type="match status" value="1"/>
</dbReference>
<dbReference type="GO" id="GO:0008837">
    <property type="term" value="F:diaminopimelate epimerase activity"/>
    <property type="evidence" value="ECO:0007669"/>
    <property type="project" value="UniProtKB-UniRule"/>
</dbReference>
<feature type="binding site" evidence="8">
    <location>
        <begin position="111"/>
        <end position="112"/>
    </location>
    <ligand>
        <name>substrate</name>
    </ligand>
</feature>
<dbReference type="Gene3D" id="3.10.310.10">
    <property type="entry name" value="Diaminopimelate Epimerase, Chain A, domain 1"/>
    <property type="match status" value="2"/>
</dbReference>
<evidence type="ECO:0000313" key="12">
    <source>
        <dbReference type="Proteomes" id="UP000664164"/>
    </source>
</evidence>
<evidence type="ECO:0000256" key="1">
    <source>
        <dbReference type="ARBA" id="ARBA00005196"/>
    </source>
</evidence>
<feature type="active site" description="Proton donor" evidence="8">
    <location>
        <position position="110"/>
    </location>
</feature>
<keyword evidence="5 8" id="KW-0457">Lysine biosynthesis</keyword>
<dbReference type="PANTHER" id="PTHR31689:SF0">
    <property type="entry name" value="DIAMINOPIMELATE EPIMERASE"/>
    <property type="match status" value="1"/>
</dbReference>
<dbReference type="GO" id="GO:0009089">
    <property type="term" value="P:lysine biosynthetic process via diaminopimelate"/>
    <property type="evidence" value="ECO:0007669"/>
    <property type="project" value="UniProtKB-UniRule"/>
</dbReference>
<evidence type="ECO:0000256" key="3">
    <source>
        <dbReference type="ARBA" id="ARBA00013080"/>
    </source>
</evidence>
<dbReference type="HAMAP" id="MF_00197">
    <property type="entry name" value="DAP_epimerase"/>
    <property type="match status" value="1"/>
</dbReference>
<dbReference type="PANTHER" id="PTHR31689">
    <property type="entry name" value="DIAMINOPIMELATE EPIMERASE, CHLOROPLASTIC"/>
    <property type="match status" value="1"/>
</dbReference>
<comment type="subcellular location">
    <subcellularLocation>
        <location evidence="8">Cytoplasm</location>
    </subcellularLocation>
</comment>
<comment type="function">
    <text evidence="8">Catalyzes the stereoinversion of LL-2,6-diaminopimelate (L,L-DAP) to meso-diaminopimelate (meso-DAP), a precursor of L-lysine and an essential component of the bacterial peptidoglycan.</text>
</comment>
<accession>A0A939HFK7</accession>
<dbReference type="RefSeq" id="WP_207615239.1">
    <property type="nucleotide sequence ID" value="NZ_JAFNLL010000009.1"/>
</dbReference>
<feature type="binding site" evidence="8">
    <location>
        <position position="37"/>
    </location>
    <ligand>
        <name>substrate</name>
    </ligand>
</feature>
<evidence type="ECO:0000256" key="2">
    <source>
        <dbReference type="ARBA" id="ARBA00010219"/>
    </source>
</evidence>
<dbReference type="EMBL" id="JAFNLL010000009">
    <property type="protein sequence ID" value="MBO1267438.1"/>
    <property type="molecule type" value="Genomic_DNA"/>
</dbReference>
<feature type="site" description="Could be important to modulate the pK values of the two catalytic cysteine residues" evidence="8">
    <location>
        <position position="252"/>
    </location>
</feature>
<feature type="binding site" evidence="8">
    <location>
        <begin position="252"/>
        <end position="253"/>
    </location>
    <ligand>
        <name>substrate</name>
    </ligand>
</feature>
<keyword evidence="8" id="KW-0963">Cytoplasm</keyword>
<feature type="binding site" evidence="8">
    <location>
        <position position="228"/>
    </location>
    <ligand>
        <name>substrate</name>
    </ligand>
</feature>
<feature type="active site" description="Proton acceptor" evidence="8">
    <location>
        <position position="261"/>
    </location>
</feature>
<dbReference type="InterPro" id="IPR001653">
    <property type="entry name" value="DAP_epimerase_DapF"/>
</dbReference>
<dbReference type="SUPFAM" id="SSF54506">
    <property type="entry name" value="Diaminopimelate epimerase-like"/>
    <property type="match status" value="2"/>
</dbReference>
<organism evidence="11 12">
    <name type="scientific">Arthrobacter cavernae</name>
    <dbReference type="NCBI Taxonomy" id="2817681"/>
    <lineage>
        <taxon>Bacteria</taxon>
        <taxon>Bacillati</taxon>
        <taxon>Actinomycetota</taxon>
        <taxon>Actinomycetes</taxon>
        <taxon>Micrococcales</taxon>
        <taxon>Micrococcaceae</taxon>
        <taxon>Arthrobacter</taxon>
    </lineage>
</organism>
<evidence type="ECO:0000256" key="10">
    <source>
        <dbReference type="SAM" id="MobiDB-lite"/>
    </source>
</evidence>
<sequence>MDETLAVPAPQPPADGSATSASTLSGLAFSKGHGTGNDFVLIADPEDSHLISPEQVAQLCDRHLGIGGDGLIRAVPSRFLPEGRDLLAADPAAEWFMDYRNGDGSLSEMCGNGVRVFVHFLIAQGLVQLGAGESLTIGTRGGIKKIVRTDGGYAVDMGPWEFIFPEEATSKAMDALVSAEGLEVARPGLSVSMGNPHTVVALAELSELAATQLFKAPVVDPKPVNGTNVEFVVPAEPLVHDGVGTITMRVHERGVGETQSCGTGACAAAVAIRHWAGAGAPDAWQVNVPGGVVGVTFFPGDSGREHVELSGPAVIVASGTLS</sequence>
<feature type="site" description="Could be important to modulate the pK values of the two catalytic cysteine residues" evidence="8">
    <location>
        <position position="197"/>
    </location>
</feature>
<dbReference type="InterPro" id="IPR018510">
    <property type="entry name" value="DAP_epimerase_AS"/>
</dbReference>
<dbReference type="Proteomes" id="UP000664164">
    <property type="component" value="Unassembled WGS sequence"/>
</dbReference>
<evidence type="ECO:0000256" key="4">
    <source>
        <dbReference type="ARBA" id="ARBA00022605"/>
    </source>
</evidence>
<comment type="catalytic activity">
    <reaction evidence="7 8">
        <text>(2S,6S)-2,6-diaminopimelate = meso-2,6-diaminopimelate</text>
        <dbReference type="Rhea" id="RHEA:15393"/>
        <dbReference type="ChEBI" id="CHEBI:57609"/>
        <dbReference type="ChEBI" id="CHEBI:57791"/>
        <dbReference type="EC" id="5.1.1.7"/>
    </reaction>
</comment>
<dbReference type="NCBIfam" id="TIGR00652">
    <property type="entry name" value="DapF"/>
    <property type="match status" value="1"/>
</dbReference>
<comment type="subunit">
    <text evidence="8">Homodimer.</text>
</comment>
<keyword evidence="12" id="KW-1185">Reference proteome</keyword>
<feature type="binding site" evidence="8">
    <location>
        <begin position="262"/>
        <end position="263"/>
    </location>
    <ligand>
        <name>substrate</name>
    </ligand>
</feature>
<dbReference type="EC" id="5.1.1.7" evidence="3 8"/>
<feature type="active site" evidence="9">
    <location>
        <position position="110"/>
    </location>
</feature>
<dbReference type="Pfam" id="PF01678">
    <property type="entry name" value="DAP_epimerase"/>
    <property type="match status" value="2"/>
</dbReference>
<gene>
    <name evidence="8" type="primary">dapF</name>
    <name evidence="11" type="ORF">J1902_05475</name>
</gene>
<feature type="region of interest" description="Disordered" evidence="10">
    <location>
        <begin position="1"/>
        <end position="21"/>
    </location>
</feature>
<feature type="binding site" evidence="8">
    <location>
        <position position="195"/>
    </location>
    <ligand>
        <name>substrate</name>
    </ligand>
</feature>
<comment type="similarity">
    <text evidence="2 8">Belongs to the diaminopimelate epimerase family.</text>
</comment>
<comment type="pathway">
    <text evidence="1 8">Amino-acid biosynthesis; L-lysine biosynthesis via DAP pathway; DL-2,6-diaminopimelate from LL-2,6-diaminopimelate: step 1/1.</text>
</comment>
<keyword evidence="4 8" id="KW-0028">Amino-acid biosynthesis</keyword>
<feature type="binding site" evidence="8">
    <location>
        <position position="101"/>
    </location>
    <ligand>
        <name>substrate</name>
    </ligand>
</feature>
<proteinExistence type="inferred from homology"/>